<reference evidence="1 2" key="1">
    <citation type="submission" date="2024-11" db="EMBL/GenBank/DDBJ databases">
        <authorList>
            <person name="Lucas J.A."/>
        </authorList>
    </citation>
    <scope>NUCLEOTIDE SEQUENCE [LARGE SCALE GENOMIC DNA]</scope>
    <source>
        <strain evidence="1 2">Z 5.4</strain>
    </source>
</reference>
<dbReference type="RefSeq" id="WP_406583917.1">
    <property type="nucleotide sequence ID" value="NZ_JBJHQH010000061.1"/>
</dbReference>
<dbReference type="Gene3D" id="1.20.1260.10">
    <property type="match status" value="2"/>
</dbReference>
<evidence type="ECO:0000313" key="2">
    <source>
        <dbReference type="Proteomes" id="UP001623041"/>
    </source>
</evidence>
<dbReference type="InterPro" id="IPR021617">
    <property type="entry name" value="DUF3231"/>
</dbReference>
<comment type="caution">
    <text evidence="1">The sequence shown here is derived from an EMBL/GenBank/DDBJ whole genome shotgun (WGS) entry which is preliminary data.</text>
</comment>
<evidence type="ECO:0000313" key="1">
    <source>
        <dbReference type="EMBL" id="MFK9095541.1"/>
    </source>
</evidence>
<protein>
    <submittedName>
        <fullName evidence="1">DUF3231 family protein</fullName>
    </submittedName>
</protein>
<organism evidence="1 2">
    <name type="scientific">Bacillus salipaludis</name>
    <dbReference type="NCBI Taxonomy" id="2547811"/>
    <lineage>
        <taxon>Bacteria</taxon>
        <taxon>Bacillati</taxon>
        <taxon>Bacillota</taxon>
        <taxon>Bacilli</taxon>
        <taxon>Bacillales</taxon>
        <taxon>Bacillaceae</taxon>
        <taxon>Bacillus</taxon>
    </lineage>
</organism>
<dbReference type="Pfam" id="PF11553">
    <property type="entry name" value="DUF3231"/>
    <property type="match status" value="2"/>
</dbReference>
<dbReference type="InterPro" id="IPR012347">
    <property type="entry name" value="Ferritin-like"/>
</dbReference>
<keyword evidence="2" id="KW-1185">Reference proteome</keyword>
<sequence>MGTLKPINVSSYKTAITEDLTSAEMAKLWATYMGNSMAKCILSYYLQHVDDKDIKTLLENALQLSEEFMKTIKEIFIKESFPIPKGFSENDVNLGAPRLYQDEFYVHYLKYAAKAGMSIYTVAIPLVYRKDVKEFFRYCMDSTMDLMDQIKELLMNKGLIIKPPLIPVPDKVEFVHEEFLNGFFGHIRPLHALEITHLYDVIESNAASKALITGFAQVAKDEEVRKLFEKGKNIVTNNIEAYMQKLNDENLPSPSFLDDLVTSSTFSPFSDKIMLYHKMDMFSIKIRIFGNAVAVNGRHDIGLIYAEALMKNATFVQGAAKIMIEKGWFEQPPYAAER</sequence>
<gene>
    <name evidence="1" type="ORF">ACJEBI_29385</name>
</gene>
<dbReference type="Proteomes" id="UP001623041">
    <property type="component" value="Unassembled WGS sequence"/>
</dbReference>
<accession>A0ABW8RTU9</accession>
<dbReference type="EMBL" id="JBJHQH010000061">
    <property type="protein sequence ID" value="MFK9095541.1"/>
    <property type="molecule type" value="Genomic_DNA"/>
</dbReference>
<name>A0ABW8RTU9_9BACI</name>
<proteinExistence type="predicted"/>